<dbReference type="Proteomes" id="UP000291116">
    <property type="component" value="Unassembled WGS sequence"/>
</dbReference>
<dbReference type="EMBL" id="CAACVS010000039">
    <property type="protein sequence ID" value="VEU34798.1"/>
    <property type="molecule type" value="Genomic_DNA"/>
</dbReference>
<dbReference type="PANTHER" id="PTHR24111:SF0">
    <property type="entry name" value="LEUCINE-RICH REPEAT-CONTAINING PROTEIN"/>
    <property type="match status" value="1"/>
</dbReference>
<dbReference type="InterPro" id="IPR052201">
    <property type="entry name" value="LRR-containing_regulator"/>
</dbReference>
<evidence type="ECO:0000313" key="3">
    <source>
        <dbReference type="Proteomes" id="UP000291116"/>
    </source>
</evidence>
<dbReference type="Pfam" id="PF13516">
    <property type="entry name" value="LRR_6"/>
    <property type="match status" value="4"/>
</dbReference>
<dbReference type="PANTHER" id="PTHR24111">
    <property type="entry name" value="LEUCINE-RICH REPEAT-CONTAINING PROTEIN 34"/>
    <property type="match status" value="1"/>
</dbReference>
<proteinExistence type="predicted"/>
<name>A0A448YYC9_9STRA</name>
<sequence length="434" mass="47381">MDECFDHWLQEVCDGVKRNDAAIDEVEIDHSGELHTFDATDMRLLKDAMEGNRFVTSFVFRYITIDKKTAELLTTMLASSTNAITNLHMEEIQGGEGTNAAALALTLNPESSIKSLCLIGNSIDEANSKAIGMMLKSNRALSELRLSQNSIGDDCISHISSGLKSNRTLTILDLEGNALTDASVSMICNALGHNDKLEFLSLDFNDFGTFGTRAIASMLRRNNYLKELHLFGNRIDSVGAAALASSLRQNTSLKKLILSFNNIGNEGAKALAEALTVNHTLTHLSFPSNSIWNEGIEAFGDCLPKMKGLEELNVGDLFDTPAADSLLNGLKCNTRLSILYVQLPVCEDYTVDDDEASEGSSQCSCSVSPIEKDIDFFLRCNKSGRSLLQSITPSPSSLWAEVLGKANTNQTPSGVPDVLYHLIRERPDLLCNTR</sequence>
<gene>
    <name evidence="2" type="ORF">PSNMU_V1.4_AUG-EV-PASAV3_0015180</name>
</gene>
<dbReference type="InterPro" id="IPR032675">
    <property type="entry name" value="LRR_dom_sf"/>
</dbReference>
<reference evidence="2 3" key="1">
    <citation type="submission" date="2019-01" db="EMBL/GenBank/DDBJ databases">
        <authorList>
            <person name="Ferrante I. M."/>
        </authorList>
    </citation>
    <scope>NUCLEOTIDE SEQUENCE [LARGE SCALE GENOMIC DNA]</scope>
    <source>
        <strain evidence="2 3">B856</strain>
    </source>
</reference>
<dbReference type="InterPro" id="IPR001611">
    <property type="entry name" value="Leu-rich_rpt"/>
</dbReference>
<dbReference type="Gene3D" id="3.80.10.10">
    <property type="entry name" value="Ribonuclease Inhibitor"/>
    <property type="match status" value="3"/>
</dbReference>
<keyword evidence="1" id="KW-0677">Repeat</keyword>
<accession>A0A448YYC9</accession>
<dbReference type="OrthoDB" id="42132at2759"/>
<protein>
    <submittedName>
        <fullName evidence="2">Uncharacterized protein</fullName>
    </submittedName>
</protein>
<keyword evidence="3" id="KW-1185">Reference proteome</keyword>
<evidence type="ECO:0000256" key="1">
    <source>
        <dbReference type="ARBA" id="ARBA00022737"/>
    </source>
</evidence>
<dbReference type="SMART" id="SM00368">
    <property type="entry name" value="LRR_RI"/>
    <property type="match status" value="6"/>
</dbReference>
<dbReference type="AlphaFoldDB" id="A0A448YYC9"/>
<dbReference type="SUPFAM" id="SSF52047">
    <property type="entry name" value="RNI-like"/>
    <property type="match status" value="1"/>
</dbReference>
<organism evidence="2 3">
    <name type="scientific">Pseudo-nitzschia multistriata</name>
    <dbReference type="NCBI Taxonomy" id="183589"/>
    <lineage>
        <taxon>Eukaryota</taxon>
        <taxon>Sar</taxon>
        <taxon>Stramenopiles</taxon>
        <taxon>Ochrophyta</taxon>
        <taxon>Bacillariophyta</taxon>
        <taxon>Bacillariophyceae</taxon>
        <taxon>Bacillariophycidae</taxon>
        <taxon>Bacillariales</taxon>
        <taxon>Bacillariaceae</taxon>
        <taxon>Pseudo-nitzschia</taxon>
    </lineage>
</organism>
<evidence type="ECO:0000313" key="2">
    <source>
        <dbReference type="EMBL" id="VEU34798.1"/>
    </source>
</evidence>